<evidence type="ECO:0000256" key="8">
    <source>
        <dbReference type="RuleBase" id="RU000675"/>
    </source>
</evidence>
<dbReference type="GO" id="GO:0004565">
    <property type="term" value="F:beta-galactosidase activity"/>
    <property type="evidence" value="ECO:0007669"/>
    <property type="project" value="UniProtKB-EC"/>
</dbReference>
<dbReference type="GO" id="GO:0005975">
    <property type="term" value="P:carbohydrate metabolic process"/>
    <property type="evidence" value="ECO:0007669"/>
    <property type="project" value="InterPro"/>
</dbReference>
<reference evidence="12" key="1">
    <citation type="journal article" date="2021" name="Nat. Commun.">
        <title>Genetic determinants of endophytism in the Arabidopsis root mycobiome.</title>
        <authorList>
            <person name="Mesny F."/>
            <person name="Miyauchi S."/>
            <person name="Thiergart T."/>
            <person name="Pickel B."/>
            <person name="Atanasova L."/>
            <person name="Karlsson M."/>
            <person name="Huettel B."/>
            <person name="Barry K.W."/>
            <person name="Haridas S."/>
            <person name="Chen C."/>
            <person name="Bauer D."/>
            <person name="Andreopoulos W."/>
            <person name="Pangilinan J."/>
            <person name="LaButti K."/>
            <person name="Riley R."/>
            <person name="Lipzen A."/>
            <person name="Clum A."/>
            <person name="Drula E."/>
            <person name="Henrissat B."/>
            <person name="Kohler A."/>
            <person name="Grigoriev I.V."/>
            <person name="Martin F.M."/>
            <person name="Hacquard S."/>
        </authorList>
    </citation>
    <scope>NUCLEOTIDE SEQUENCE</scope>
    <source>
        <strain evidence="12">MPI-CAGE-AT-0147</strain>
    </source>
</reference>
<dbReference type="Pfam" id="PF13364">
    <property type="entry name" value="BetaGal_ABD2"/>
    <property type="match status" value="2"/>
</dbReference>
<evidence type="ECO:0000256" key="2">
    <source>
        <dbReference type="ARBA" id="ARBA00009809"/>
    </source>
</evidence>
<dbReference type="Pfam" id="PF01301">
    <property type="entry name" value="Glyco_hydro_35"/>
    <property type="match status" value="1"/>
</dbReference>
<dbReference type="SUPFAM" id="SSF117100">
    <property type="entry name" value="Beta-galactosidase LacA, domain 3"/>
    <property type="match status" value="1"/>
</dbReference>
<organism evidence="12 13">
    <name type="scientific">Dactylonectria macrodidyma</name>
    <dbReference type="NCBI Taxonomy" id="307937"/>
    <lineage>
        <taxon>Eukaryota</taxon>
        <taxon>Fungi</taxon>
        <taxon>Dikarya</taxon>
        <taxon>Ascomycota</taxon>
        <taxon>Pezizomycotina</taxon>
        <taxon>Sordariomycetes</taxon>
        <taxon>Hypocreomycetidae</taxon>
        <taxon>Hypocreales</taxon>
        <taxon>Nectriaceae</taxon>
        <taxon>Dactylonectria</taxon>
    </lineage>
</organism>
<keyword evidence="5 8" id="KW-0378">Hydrolase</keyword>
<dbReference type="InterPro" id="IPR019801">
    <property type="entry name" value="Glyco_hydro_35_CS"/>
</dbReference>
<dbReference type="Gene3D" id="2.60.390.10">
    <property type="entry name" value="Beta-galactosidase, domain 3"/>
    <property type="match status" value="1"/>
</dbReference>
<dbReference type="EC" id="3.2.1.23" evidence="3 8"/>
<dbReference type="OrthoDB" id="1657402at2759"/>
<comment type="catalytic activity">
    <reaction evidence="1 8">
        <text>Hydrolysis of terminal non-reducing beta-D-galactose residues in beta-D-galactosides.</text>
        <dbReference type="EC" id="3.2.1.23"/>
    </reaction>
</comment>
<dbReference type="Gene3D" id="3.20.20.80">
    <property type="entry name" value="Glycosidases"/>
    <property type="match status" value="1"/>
</dbReference>
<dbReference type="InterPro" id="IPR031330">
    <property type="entry name" value="Gly_Hdrlase_35_cat"/>
</dbReference>
<sequence>MRNLSLVTLQFLATYAYGNDDWPVRDTESGDTTVQWDHYSLIINGDRVFSFGGEFHPFRIPVPEIWQDILDKIKAMGMNTMSFYNHWGFHAPSADVVDFETGAHDIGRLYEMCKNTGLYVHVRPGPYINGELSAGGMPLWATTGAYGTFRDNSTEWQAAWKPYMDAFDEITAPYQVSEGGPVILYQIENEFPRQWSNIAAKTPSPVPIAYMKQLWNSVRDNGIVVPLTHNMPRPQYKSWSVDYDTVGAGGNVHIYGLDNYPSCWSCISSDCSTSNPSFTLMDYMSHFNEVSPKQPSMMPEFQGGATNPWAGPVGGCLAKTDDRFVSLYYRDNIAQRVTILALYMIYGESSYDYSAAISENRTIGIKFNEIKTLGLFTRVAKDLTKTDLVGNSTSYSDNEAITTIVLKNPDTGSGFWYLRHTDPTSSSDEYFRLNFSTSAGNFIVPEAGGQLQLCGNYAKILVTDFRFGGNHMIYSTAEVLTYAFFDDKPTLVLWVFNQEGGEFLISDAGSGNVTSGSKDRVTFNATDNGLLVNFRNQTGQTVLELDNNLRVLLMDRDTAHIFWVPALTSDARVPEDKVVFVRGPHLVRGAVVDSNTLQLRGDSKEIVEIEIWTYDSINTVTWNGKKLRIRRTSAGSIKAKIGGPTAFETPTFGTWRVRDSLPERWANYSDLGVAWARANHTSTPNTKKDATKPFLYGDDYGFFHGIKLWRGRFNGSATGMQVRSQGGVTHGWTLFLNGEYVDSYKGTLSRAYSGNSVTFPEILLNEDGENIVLIVQDNAGHEQGSSAINPRGILNATLYDNEQGFTSWKVAGTAGGALNKEIDPVRTGYSQGGLTGERVGWHLPGYDDSDWPEGSPSEGLSAAGIKFYRTILPLDTPDGHDVSLSVRFNFDSSETSSNFRAYLYINGYQYGRYFPLFAKNRNTFPVPPGIWDYNGDNVVGVILWNQRQEIVKVDVDIQVNYVITSSLNVKFDGEYLRPGWDETRSDYA</sequence>
<dbReference type="InterPro" id="IPR037110">
    <property type="entry name" value="Betagal_dom2_sf"/>
</dbReference>
<dbReference type="EMBL" id="JAGMUV010000020">
    <property type="protein sequence ID" value="KAH7125967.1"/>
    <property type="molecule type" value="Genomic_DNA"/>
</dbReference>
<dbReference type="InterPro" id="IPR008979">
    <property type="entry name" value="Galactose-bd-like_sf"/>
</dbReference>
<dbReference type="PANTHER" id="PTHR23421">
    <property type="entry name" value="BETA-GALACTOSIDASE RELATED"/>
    <property type="match status" value="1"/>
</dbReference>
<dbReference type="InterPro" id="IPR018954">
    <property type="entry name" value="Betagal_dom2"/>
</dbReference>
<dbReference type="InterPro" id="IPR025972">
    <property type="entry name" value="BetaGal_dom3"/>
</dbReference>
<proteinExistence type="inferred from homology"/>
<dbReference type="FunFam" id="2.102.20.10:FF:000001">
    <property type="entry name" value="Beta-galactosidase A"/>
    <property type="match status" value="1"/>
</dbReference>
<dbReference type="InterPro" id="IPR036833">
    <property type="entry name" value="BetaGal_dom3_sf"/>
</dbReference>
<keyword evidence="13" id="KW-1185">Reference proteome</keyword>
<keyword evidence="6" id="KW-0325">Glycoprotein</keyword>
<dbReference type="InterPro" id="IPR025300">
    <property type="entry name" value="BetaGal_jelly_roll_dom"/>
</dbReference>
<evidence type="ECO:0000256" key="9">
    <source>
        <dbReference type="RuleBase" id="RU003679"/>
    </source>
</evidence>
<evidence type="ECO:0000256" key="7">
    <source>
        <dbReference type="ARBA" id="ARBA00023295"/>
    </source>
</evidence>
<dbReference type="AlphaFoldDB" id="A0A9P9DVX0"/>
<evidence type="ECO:0000256" key="5">
    <source>
        <dbReference type="ARBA" id="ARBA00022801"/>
    </source>
</evidence>
<protein>
    <recommendedName>
        <fullName evidence="3 8">Beta-galactosidase</fullName>
        <ecNumber evidence="3 8">3.2.1.23</ecNumber>
    </recommendedName>
</protein>
<dbReference type="InterPro" id="IPR001944">
    <property type="entry name" value="Glycoside_Hdrlase_35"/>
</dbReference>
<evidence type="ECO:0000256" key="6">
    <source>
        <dbReference type="ARBA" id="ARBA00023180"/>
    </source>
</evidence>
<dbReference type="Pfam" id="PF13363">
    <property type="entry name" value="BetaGal_dom3"/>
    <property type="match status" value="1"/>
</dbReference>
<dbReference type="Pfam" id="PF10435">
    <property type="entry name" value="BetaGal_dom2"/>
    <property type="match status" value="1"/>
</dbReference>
<dbReference type="InterPro" id="IPR017853">
    <property type="entry name" value="GH"/>
</dbReference>
<name>A0A9P9DVX0_9HYPO</name>
<dbReference type="SUPFAM" id="SSF51445">
    <property type="entry name" value="(Trans)glycosidases"/>
    <property type="match status" value="1"/>
</dbReference>
<feature type="signal peptide" evidence="10">
    <location>
        <begin position="1"/>
        <end position="18"/>
    </location>
</feature>
<evidence type="ECO:0000313" key="13">
    <source>
        <dbReference type="Proteomes" id="UP000738349"/>
    </source>
</evidence>
<gene>
    <name evidence="12" type="ORF">EDB81DRAFT_910719</name>
</gene>
<dbReference type="PRINTS" id="PR00742">
    <property type="entry name" value="GLHYDRLASE35"/>
</dbReference>
<accession>A0A9P9DVX0</accession>
<comment type="similarity">
    <text evidence="2 9">Belongs to the glycosyl hydrolase 35 family.</text>
</comment>
<evidence type="ECO:0000259" key="11">
    <source>
        <dbReference type="SMART" id="SM01029"/>
    </source>
</evidence>
<dbReference type="SUPFAM" id="SSF49785">
    <property type="entry name" value="Galactose-binding domain-like"/>
    <property type="match status" value="2"/>
</dbReference>
<feature type="domain" description="Beta-galactosidase" evidence="11">
    <location>
        <begin position="382"/>
        <end position="562"/>
    </location>
</feature>
<evidence type="ECO:0000256" key="3">
    <source>
        <dbReference type="ARBA" id="ARBA00012756"/>
    </source>
</evidence>
<evidence type="ECO:0000313" key="12">
    <source>
        <dbReference type="EMBL" id="KAH7125967.1"/>
    </source>
</evidence>
<evidence type="ECO:0000256" key="1">
    <source>
        <dbReference type="ARBA" id="ARBA00001412"/>
    </source>
</evidence>
<feature type="chain" id="PRO_5040192197" description="Beta-galactosidase" evidence="10">
    <location>
        <begin position="19"/>
        <end position="988"/>
    </location>
</feature>
<dbReference type="SUPFAM" id="SSF51011">
    <property type="entry name" value="Glycosyl hydrolase domain"/>
    <property type="match status" value="1"/>
</dbReference>
<dbReference type="Gene3D" id="2.60.120.260">
    <property type="entry name" value="Galactose-binding domain-like"/>
    <property type="match status" value="2"/>
</dbReference>
<dbReference type="PROSITE" id="PS01182">
    <property type="entry name" value="GLYCOSYL_HYDROL_F35"/>
    <property type="match status" value="1"/>
</dbReference>
<keyword evidence="4 10" id="KW-0732">Signal</keyword>
<evidence type="ECO:0000256" key="4">
    <source>
        <dbReference type="ARBA" id="ARBA00022729"/>
    </source>
</evidence>
<keyword evidence="7 8" id="KW-0326">Glycosidase</keyword>
<dbReference type="SMART" id="SM01029">
    <property type="entry name" value="BetaGal_dom2"/>
    <property type="match status" value="1"/>
</dbReference>
<evidence type="ECO:0000256" key="10">
    <source>
        <dbReference type="SAM" id="SignalP"/>
    </source>
</evidence>
<dbReference type="Gene3D" id="2.102.20.10">
    <property type="entry name" value="Beta-galactosidase, domain 2"/>
    <property type="match status" value="1"/>
</dbReference>
<dbReference type="Proteomes" id="UP000738349">
    <property type="component" value="Unassembled WGS sequence"/>
</dbReference>
<comment type="caution">
    <text evidence="12">The sequence shown here is derived from an EMBL/GenBank/DDBJ whole genome shotgun (WGS) entry which is preliminary data.</text>
</comment>